<dbReference type="AlphaFoldDB" id="A0A812PXF4"/>
<evidence type="ECO:0000256" key="1">
    <source>
        <dbReference type="SAM" id="MobiDB-lite"/>
    </source>
</evidence>
<proteinExistence type="predicted"/>
<evidence type="ECO:0000313" key="3">
    <source>
        <dbReference type="Proteomes" id="UP000601435"/>
    </source>
</evidence>
<accession>A0A812PXF4</accession>
<sequence>MDSSATRVSPAKGGRAWELPGKGFSTLEGSGKEHLVEAAQDRLLENVVAGINQDTAQGKRIREQWTCAQASNLQVKEALRARNFPTQLPGLNASGHGRKATRDACEAFWPEKWCRVLDDDEILAELVVDCAINSIVDSFLDSAIELLDAHEGWALKSTGSGKSPHRSVGLGNPLVAGGWAAVSSSTFQPNSLELPSTQHPDVPTVYRQRTVCNSMTKSRSSGEIDSSTERDNGRSTLKHFRSPKPLDPFMERLHAFTESQRPARRLTRRQSDPFAPKWSLPMMASNFPDYWNTIAPPPKPQTIAVSTPGGGGGHRASLSEEWGEDEVVPPGYNWLQRK</sequence>
<organism evidence="2 3">
    <name type="scientific">Symbiodinium necroappetens</name>
    <dbReference type="NCBI Taxonomy" id="1628268"/>
    <lineage>
        <taxon>Eukaryota</taxon>
        <taxon>Sar</taxon>
        <taxon>Alveolata</taxon>
        <taxon>Dinophyceae</taxon>
        <taxon>Suessiales</taxon>
        <taxon>Symbiodiniaceae</taxon>
        <taxon>Symbiodinium</taxon>
    </lineage>
</organism>
<feature type="region of interest" description="Disordered" evidence="1">
    <location>
        <begin position="214"/>
        <end position="244"/>
    </location>
</feature>
<feature type="non-terminal residue" evidence="2">
    <location>
        <position position="1"/>
    </location>
</feature>
<feature type="region of interest" description="Disordered" evidence="1">
    <location>
        <begin position="301"/>
        <end position="324"/>
    </location>
</feature>
<evidence type="ECO:0000313" key="2">
    <source>
        <dbReference type="EMBL" id="CAE7368048.1"/>
    </source>
</evidence>
<name>A0A812PXF4_9DINO</name>
<gene>
    <name evidence="2" type="ORF">SNEC2469_LOCUS9853</name>
</gene>
<dbReference type="EMBL" id="CAJNJA010015738">
    <property type="protein sequence ID" value="CAE7368048.1"/>
    <property type="molecule type" value="Genomic_DNA"/>
</dbReference>
<keyword evidence="3" id="KW-1185">Reference proteome</keyword>
<comment type="caution">
    <text evidence="2">The sequence shown here is derived from an EMBL/GenBank/DDBJ whole genome shotgun (WGS) entry which is preliminary data.</text>
</comment>
<dbReference type="OrthoDB" id="417840at2759"/>
<dbReference type="Proteomes" id="UP000601435">
    <property type="component" value="Unassembled WGS sequence"/>
</dbReference>
<feature type="compositionally biased region" description="Polar residues" evidence="1">
    <location>
        <begin position="214"/>
        <end position="225"/>
    </location>
</feature>
<protein>
    <submittedName>
        <fullName evidence="2">Uncharacterized protein</fullName>
    </submittedName>
</protein>
<reference evidence="2" key="1">
    <citation type="submission" date="2021-02" db="EMBL/GenBank/DDBJ databases">
        <authorList>
            <person name="Dougan E. K."/>
            <person name="Rhodes N."/>
            <person name="Thang M."/>
            <person name="Chan C."/>
        </authorList>
    </citation>
    <scope>NUCLEOTIDE SEQUENCE</scope>
</reference>